<reference evidence="2" key="1">
    <citation type="submission" date="2016-11" db="UniProtKB">
        <authorList>
            <consortium name="WormBaseParasite"/>
        </authorList>
    </citation>
    <scope>IDENTIFICATION</scope>
</reference>
<evidence type="ECO:0000313" key="2">
    <source>
        <dbReference type="WBParaSite" id="Hba_15090"/>
    </source>
</evidence>
<accession>A0A1I7XCK5</accession>
<organism evidence="1 2">
    <name type="scientific">Heterorhabditis bacteriophora</name>
    <name type="common">Entomopathogenic nematode worm</name>
    <dbReference type="NCBI Taxonomy" id="37862"/>
    <lineage>
        <taxon>Eukaryota</taxon>
        <taxon>Metazoa</taxon>
        <taxon>Ecdysozoa</taxon>
        <taxon>Nematoda</taxon>
        <taxon>Chromadorea</taxon>
        <taxon>Rhabditida</taxon>
        <taxon>Rhabditina</taxon>
        <taxon>Rhabditomorpha</taxon>
        <taxon>Strongyloidea</taxon>
        <taxon>Heterorhabditidae</taxon>
        <taxon>Heterorhabditis</taxon>
    </lineage>
</organism>
<sequence length="112" mass="12680">MIHLKFMINIDCGDIAIGFRYAKRAFVFSNSDKKGFHQKRYLSVFHNSWLLASQLLICVLGKISYLQVVESDIFYADPSSVDSPQLSLLLAEVSVTGYDAVEDFSCARDSRF</sequence>
<keyword evidence="1" id="KW-1185">Reference proteome</keyword>
<evidence type="ECO:0000313" key="1">
    <source>
        <dbReference type="Proteomes" id="UP000095283"/>
    </source>
</evidence>
<dbReference type="WBParaSite" id="Hba_15090">
    <property type="protein sequence ID" value="Hba_15090"/>
    <property type="gene ID" value="Hba_15090"/>
</dbReference>
<protein>
    <submittedName>
        <fullName evidence="2">Uncharacterized protein</fullName>
    </submittedName>
</protein>
<name>A0A1I7XCK5_HETBA</name>
<dbReference type="AlphaFoldDB" id="A0A1I7XCK5"/>
<proteinExistence type="predicted"/>
<dbReference type="Proteomes" id="UP000095283">
    <property type="component" value="Unplaced"/>
</dbReference>